<dbReference type="Proteomes" id="UP000641206">
    <property type="component" value="Unassembled WGS sequence"/>
</dbReference>
<dbReference type="EMBL" id="BMLW01000011">
    <property type="protein sequence ID" value="GGP14208.1"/>
    <property type="molecule type" value="Genomic_DNA"/>
</dbReference>
<accession>A0ABQ2NZ59</accession>
<evidence type="ECO:0000313" key="2">
    <source>
        <dbReference type="Proteomes" id="UP000641206"/>
    </source>
</evidence>
<organism evidence="1 2">
    <name type="scientific">Oceanobacillus neutriphilus</name>
    <dbReference type="NCBI Taxonomy" id="531815"/>
    <lineage>
        <taxon>Bacteria</taxon>
        <taxon>Bacillati</taxon>
        <taxon>Bacillota</taxon>
        <taxon>Bacilli</taxon>
        <taxon>Bacillales</taxon>
        <taxon>Bacillaceae</taxon>
        <taxon>Oceanobacillus</taxon>
    </lineage>
</organism>
<sequence>MKKEFIQLDFDDIRCLHDEAIQVFGGVYGENEPGYIDYMAEKPF</sequence>
<dbReference type="RefSeq" id="WP_268239090.1">
    <property type="nucleotide sequence ID" value="NZ_BMLW01000011.1"/>
</dbReference>
<evidence type="ECO:0000313" key="1">
    <source>
        <dbReference type="EMBL" id="GGP14208.1"/>
    </source>
</evidence>
<protein>
    <recommendedName>
        <fullName evidence="3">GNAT family N-acetyltransferase</fullName>
    </recommendedName>
</protein>
<gene>
    <name evidence="1" type="ORF">GCM10011346_37360</name>
</gene>
<reference evidence="2" key="1">
    <citation type="journal article" date="2019" name="Int. J. Syst. Evol. Microbiol.">
        <title>The Global Catalogue of Microorganisms (GCM) 10K type strain sequencing project: providing services to taxonomists for standard genome sequencing and annotation.</title>
        <authorList>
            <consortium name="The Broad Institute Genomics Platform"/>
            <consortium name="The Broad Institute Genome Sequencing Center for Infectious Disease"/>
            <person name="Wu L."/>
            <person name="Ma J."/>
        </authorList>
    </citation>
    <scope>NUCLEOTIDE SEQUENCE [LARGE SCALE GENOMIC DNA]</scope>
    <source>
        <strain evidence="2">CGMCC 1.7693</strain>
    </source>
</reference>
<proteinExistence type="predicted"/>
<keyword evidence="2" id="KW-1185">Reference proteome</keyword>
<name>A0ABQ2NZ59_9BACI</name>
<comment type="caution">
    <text evidence="1">The sequence shown here is derived from an EMBL/GenBank/DDBJ whole genome shotgun (WGS) entry which is preliminary data.</text>
</comment>
<evidence type="ECO:0008006" key="3">
    <source>
        <dbReference type="Google" id="ProtNLM"/>
    </source>
</evidence>